<name>A0A2S6ZDT9_9XANT</name>
<dbReference type="EMBL" id="MIGX01000057">
    <property type="protein sequence ID" value="PPT90445.1"/>
    <property type="molecule type" value="Genomic_DNA"/>
</dbReference>
<dbReference type="Pfam" id="PF03519">
    <property type="entry name" value="Invas_SpaK"/>
    <property type="match status" value="1"/>
</dbReference>
<dbReference type="InterPro" id="IPR003065">
    <property type="entry name" value="Invas_SpaK"/>
</dbReference>
<gene>
    <name evidence="1" type="ORF">XthCFBP4691_12260</name>
</gene>
<dbReference type="AlphaFoldDB" id="A0A2S6ZDT9"/>
<dbReference type="Proteomes" id="UP000239898">
    <property type="component" value="Unassembled WGS sequence"/>
</dbReference>
<dbReference type="OrthoDB" id="8588812at2"/>
<proteinExistence type="predicted"/>
<dbReference type="RefSeq" id="WP_128420683.1">
    <property type="nucleotide sequence ID" value="NZ_CP049017.1"/>
</dbReference>
<dbReference type="CDD" id="cd17035">
    <property type="entry name" value="T3SC_IB_Spa15-like"/>
    <property type="match status" value="1"/>
</dbReference>
<dbReference type="PRINTS" id="PR01305">
    <property type="entry name" value="SSPAKPROTEIN"/>
</dbReference>
<evidence type="ECO:0000313" key="2">
    <source>
        <dbReference type="Proteomes" id="UP000239898"/>
    </source>
</evidence>
<dbReference type="Gene3D" id="3.30.1460.10">
    <property type="match status" value="1"/>
</dbReference>
<evidence type="ECO:0000313" key="1">
    <source>
        <dbReference type="EMBL" id="PPT90445.1"/>
    </source>
</evidence>
<comment type="caution">
    <text evidence="1">The sequence shown here is derived from an EMBL/GenBank/DDBJ whole genome shotgun (WGS) entry which is preliminary data.</text>
</comment>
<organism evidence="1 2">
    <name type="scientific">Xanthomonas theicola</name>
    <dbReference type="NCBI Taxonomy" id="56464"/>
    <lineage>
        <taxon>Bacteria</taxon>
        <taxon>Pseudomonadati</taxon>
        <taxon>Pseudomonadota</taxon>
        <taxon>Gammaproteobacteria</taxon>
        <taxon>Lysobacterales</taxon>
        <taxon>Lysobacteraceae</taxon>
        <taxon>Xanthomonas</taxon>
    </lineage>
</organism>
<dbReference type="SUPFAM" id="SSF69635">
    <property type="entry name" value="Type III secretory system chaperone-like"/>
    <property type="match status" value="1"/>
</dbReference>
<reference evidence="1 2" key="1">
    <citation type="submission" date="2016-08" db="EMBL/GenBank/DDBJ databases">
        <title>Evolution of the type three secretion system and type three effector repertoires in Xanthomonas.</title>
        <authorList>
            <person name="Merda D."/>
            <person name="Briand M."/>
            <person name="Bosis E."/>
            <person name="Rousseau C."/>
            <person name="Portier P."/>
            <person name="Jacques M.-A."/>
            <person name="Fischer-Le Saux M."/>
        </authorList>
    </citation>
    <scope>NUCLEOTIDE SEQUENCE [LARGE SCALE GENOMIC DNA]</scope>
    <source>
        <strain evidence="1 2">CFBP 4691</strain>
    </source>
</reference>
<sequence length="135" mass="15144">MHQLSFSEIIKQALLGAGCDPALIQQLDDHATVQIDLDGCPPMFVGDLDGRTMIWSDLCEFHDSIVRLRSEALLREIMAEFRYSANRQSALRESEGQLQAYAELVGECLDSADAMGEAINAFFLLQQRLLEIVRQ</sequence>
<accession>A0A2S6ZDT9</accession>
<keyword evidence="2" id="KW-1185">Reference proteome</keyword>
<protein>
    <submittedName>
        <fullName evidence="1">Uncharacterized protein</fullName>
    </submittedName>
</protein>